<evidence type="ECO:0000259" key="4">
    <source>
        <dbReference type="PROSITE" id="PS50987"/>
    </source>
</evidence>
<dbReference type="Proteomes" id="UP000298127">
    <property type="component" value="Unassembled WGS sequence"/>
</dbReference>
<dbReference type="InterPro" id="IPR036390">
    <property type="entry name" value="WH_DNA-bd_sf"/>
</dbReference>
<keyword evidence="1" id="KW-0805">Transcription regulation</keyword>
<dbReference type="RefSeq" id="WP_056169882.1">
    <property type="nucleotide sequence ID" value="NZ_SPQZ01000003.1"/>
</dbReference>
<evidence type="ECO:0000256" key="2">
    <source>
        <dbReference type="ARBA" id="ARBA00023125"/>
    </source>
</evidence>
<sequence>MSQTISLLPVTDVTACCSPLTRETLTAANADDLARSLKALADPTRLRLISIVAASEGQEACACDLTEPVGLSQPTVSHHLKVLVDAGFLSRTQRGTWAYFALVPGALDSVARLLVSA</sequence>
<protein>
    <submittedName>
        <fullName evidence="5">Transcriptional regulator</fullName>
    </submittedName>
</protein>
<dbReference type="EMBL" id="SPQZ01000003">
    <property type="protein sequence ID" value="TFV98214.1"/>
    <property type="molecule type" value="Genomic_DNA"/>
</dbReference>
<dbReference type="InterPro" id="IPR036388">
    <property type="entry name" value="WH-like_DNA-bd_sf"/>
</dbReference>
<dbReference type="GO" id="GO:0003700">
    <property type="term" value="F:DNA-binding transcription factor activity"/>
    <property type="evidence" value="ECO:0007669"/>
    <property type="project" value="InterPro"/>
</dbReference>
<keyword evidence="6" id="KW-1185">Reference proteome</keyword>
<dbReference type="CDD" id="cd00090">
    <property type="entry name" value="HTH_ARSR"/>
    <property type="match status" value="1"/>
</dbReference>
<evidence type="ECO:0000313" key="6">
    <source>
        <dbReference type="Proteomes" id="UP000298127"/>
    </source>
</evidence>
<proteinExistence type="predicted"/>
<dbReference type="InterPro" id="IPR018334">
    <property type="entry name" value="ArsR_HTH"/>
</dbReference>
<dbReference type="SMART" id="SM00418">
    <property type="entry name" value="HTH_ARSR"/>
    <property type="match status" value="1"/>
</dbReference>
<dbReference type="Gene3D" id="1.10.10.10">
    <property type="entry name" value="Winged helix-like DNA-binding domain superfamily/Winged helix DNA-binding domain"/>
    <property type="match status" value="1"/>
</dbReference>
<comment type="caution">
    <text evidence="5">The sequence shown here is derived from an EMBL/GenBank/DDBJ whole genome shotgun (WGS) entry which is preliminary data.</text>
</comment>
<evidence type="ECO:0000256" key="3">
    <source>
        <dbReference type="ARBA" id="ARBA00023163"/>
    </source>
</evidence>
<reference evidence="5 6" key="1">
    <citation type="journal article" date="2018" name="J. Microbiol.">
        <title>Leifsonia flava sp. nov., a novel actinobacterium isolated from the rhizosphere of Aquilegia viridiflora.</title>
        <authorList>
            <person name="Cai Y."/>
            <person name="Tao W.Z."/>
            <person name="Ma Y.J."/>
            <person name="Cheng J."/>
            <person name="Zhang M.Y."/>
            <person name="Zhang Y.X."/>
        </authorList>
    </citation>
    <scope>NUCLEOTIDE SEQUENCE [LARGE SCALE GENOMIC DNA]</scope>
    <source>
        <strain evidence="5 6">SYP-B2174</strain>
    </source>
</reference>
<organism evidence="5 6">
    <name type="scientific">Orlajensenia leifsoniae</name>
    <dbReference type="NCBI Taxonomy" id="2561933"/>
    <lineage>
        <taxon>Bacteria</taxon>
        <taxon>Bacillati</taxon>
        <taxon>Actinomycetota</taxon>
        <taxon>Actinomycetes</taxon>
        <taxon>Micrococcales</taxon>
        <taxon>Microbacteriaceae</taxon>
        <taxon>Orlajensenia</taxon>
    </lineage>
</organism>
<gene>
    <name evidence="5" type="ORF">E4M00_09340</name>
</gene>
<dbReference type="GO" id="GO:0003677">
    <property type="term" value="F:DNA binding"/>
    <property type="evidence" value="ECO:0007669"/>
    <property type="project" value="UniProtKB-KW"/>
</dbReference>
<dbReference type="PRINTS" id="PR00778">
    <property type="entry name" value="HTHARSR"/>
</dbReference>
<dbReference type="Pfam" id="PF01022">
    <property type="entry name" value="HTH_5"/>
    <property type="match status" value="1"/>
</dbReference>
<dbReference type="InterPro" id="IPR001845">
    <property type="entry name" value="HTH_ArsR_DNA-bd_dom"/>
</dbReference>
<dbReference type="AlphaFoldDB" id="A0A4Y9R0D2"/>
<evidence type="ECO:0000313" key="5">
    <source>
        <dbReference type="EMBL" id="TFV98214.1"/>
    </source>
</evidence>
<dbReference type="PROSITE" id="PS00846">
    <property type="entry name" value="HTH_ARSR_1"/>
    <property type="match status" value="1"/>
</dbReference>
<dbReference type="NCBIfam" id="NF033788">
    <property type="entry name" value="HTH_metalloreg"/>
    <property type="match status" value="1"/>
</dbReference>
<dbReference type="PROSITE" id="PS50987">
    <property type="entry name" value="HTH_ARSR_2"/>
    <property type="match status" value="1"/>
</dbReference>
<keyword evidence="2" id="KW-0238">DNA-binding</keyword>
<accession>A0A4Y9R0D2</accession>
<keyword evidence="3" id="KW-0804">Transcription</keyword>
<evidence type="ECO:0000256" key="1">
    <source>
        <dbReference type="ARBA" id="ARBA00023015"/>
    </source>
</evidence>
<dbReference type="InterPro" id="IPR011991">
    <property type="entry name" value="ArsR-like_HTH"/>
</dbReference>
<name>A0A4Y9R0D2_9MICO</name>
<feature type="domain" description="HTH arsR-type" evidence="4">
    <location>
        <begin position="25"/>
        <end position="117"/>
    </location>
</feature>
<dbReference type="PANTHER" id="PTHR33154:SF18">
    <property type="entry name" value="ARSENICAL RESISTANCE OPERON REPRESSOR"/>
    <property type="match status" value="1"/>
</dbReference>
<dbReference type="SUPFAM" id="SSF46785">
    <property type="entry name" value="Winged helix' DNA-binding domain"/>
    <property type="match status" value="1"/>
</dbReference>
<dbReference type="PANTHER" id="PTHR33154">
    <property type="entry name" value="TRANSCRIPTIONAL REGULATOR, ARSR FAMILY"/>
    <property type="match status" value="1"/>
</dbReference>
<dbReference type="InterPro" id="IPR051081">
    <property type="entry name" value="HTH_MetalResp_TranReg"/>
</dbReference>